<evidence type="ECO:0000259" key="1">
    <source>
        <dbReference type="PROSITE" id="PS51707"/>
    </source>
</evidence>
<organism evidence="2 3">
    <name type="scientific">Hylemonella gracilis ATCC 19624</name>
    <dbReference type="NCBI Taxonomy" id="887062"/>
    <lineage>
        <taxon>Bacteria</taxon>
        <taxon>Pseudomonadati</taxon>
        <taxon>Pseudomonadota</taxon>
        <taxon>Betaproteobacteria</taxon>
        <taxon>Burkholderiales</taxon>
        <taxon>Comamonadaceae</taxon>
        <taxon>Hylemonella</taxon>
    </lineage>
</organism>
<dbReference type="Pfam" id="PF01928">
    <property type="entry name" value="CYTH"/>
    <property type="match status" value="1"/>
</dbReference>
<dbReference type="Proteomes" id="UP000016368">
    <property type="component" value="Unassembled WGS sequence"/>
</dbReference>
<dbReference type="STRING" id="887062.HGR_09935"/>
<accession>F3KU55</accession>
<dbReference type="SMART" id="SM01118">
    <property type="entry name" value="CYTH"/>
    <property type="match status" value="1"/>
</dbReference>
<comment type="caution">
    <text evidence="2">The sequence shown here is derived from an EMBL/GenBank/DDBJ whole genome shotgun (WGS) entry which is preliminary data.</text>
</comment>
<dbReference type="PROSITE" id="PS51707">
    <property type="entry name" value="CYTH"/>
    <property type="match status" value="1"/>
</dbReference>
<name>F3KU55_9BURK</name>
<evidence type="ECO:0000313" key="2">
    <source>
        <dbReference type="EMBL" id="EGI76605.1"/>
    </source>
</evidence>
<gene>
    <name evidence="2" type="ORF">HGR_09935</name>
</gene>
<reference evidence="2 3" key="1">
    <citation type="journal article" date="2011" name="EMBO J.">
        <title>Structural diversity of bacterial flagellar motors.</title>
        <authorList>
            <person name="Chen S."/>
            <person name="Beeby M."/>
            <person name="Murphy G.E."/>
            <person name="Leadbetter J.R."/>
            <person name="Hendrixson D.R."/>
            <person name="Briegel A."/>
            <person name="Li Z."/>
            <person name="Shi J."/>
            <person name="Tocheva E.I."/>
            <person name="Muller A."/>
            <person name="Dobro M.J."/>
            <person name="Jensen G.J."/>
        </authorList>
    </citation>
    <scope>NUCLEOTIDE SEQUENCE [LARGE SCALE GENOMIC DNA]</scope>
    <source>
        <strain evidence="2 3">ATCC 19624</strain>
    </source>
</reference>
<protein>
    <submittedName>
        <fullName evidence="2">Adenylate cyclase</fullName>
    </submittedName>
</protein>
<dbReference type="InterPro" id="IPR008173">
    <property type="entry name" value="Adenylyl_cyclase_CyaB"/>
</dbReference>
<dbReference type="Gene3D" id="2.40.320.10">
    <property type="entry name" value="Hypothetical Protein Pfu-838710-001"/>
    <property type="match status" value="1"/>
</dbReference>
<dbReference type="PANTHER" id="PTHR21028:SF2">
    <property type="entry name" value="CYTH DOMAIN-CONTAINING PROTEIN"/>
    <property type="match status" value="1"/>
</dbReference>
<dbReference type="InterPro" id="IPR033469">
    <property type="entry name" value="CYTH-like_dom_sf"/>
</dbReference>
<feature type="domain" description="CYTH" evidence="1">
    <location>
        <begin position="4"/>
        <end position="171"/>
    </location>
</feature>
<proteinExistence type="predicted"/>
<dbReference type="eggNOG" id="COG1437">
    <property type="taxonomic scope" value="Bacteria"/>
</dbReference>
<dbReference type="SUPFAM" id="SSF55154">
    <property type="entry name" value="CYTH-like phosphatases"/>
    <property type="match status" value="1"/>
</dbReference>
<keyword evidence="3" id="KW-1185">Reference proteome</keyword>
<dbReference type="InterPro" id="IPR023577">
    <property type="entry name" value="CYTH_domain"/>
</dbReference>
<sequence length="173" mass="18944">MNMARNIEIKVRMTDRAQVLTRLTPLATSGPTEIAQDDTFFRCASGRLKLRDFGDGTGELIHYHRADEAGPKASSYVRSPTAEPDTLRQALTLAHGQIGRVRKQRTLYMIGRTRVHLDRVVDLGDYLELEVVLADHEADASGTQEAQDIMAALGIAPASLVQGAYLDLLAAGR</sequence>
<evidence type="ECO:0000313" key="3">
    <source>
        <dbReference type="Proteomes" id="UP000016368"/>
    </source>
</evidence>
<dbReference type="CDD" id="cd07890">
    <property type="entry name" value="CYTH-like_AC_IV-like"/>
    <property type="match status" value="1"/>
</dbReference>
<dbReference type="PANTHER" id="PTHR21028">
    <property type="entry name" value="SI:CH211-156B7.4"/>
    <property type="match status" value="1"/>
</dbReference>
<dbReference type="EMBL" id="AEGR01000060">
    <property type="protein sequence ID" value="EGI76605.1"/>
    <property type="molecule type" value="Genomic_DNA"/>
</dbReference>
<dbReference type="AlphaFoldDB" id="F3KU55"/>